<dbReference type="EMBL" id="JABSTU010000006">
    <property type="protein sequence ID" value="KAH8027077.1"/>
    <property type="molecule type" value="Genomic_DNA"/>
</dbReference>
<name>A0A9J6DY64_RHIMP</name>
<dbReference type="GO" id="GO:0005634">
    <property type="term" value="C:nucleus"/>
    <property type="evidence" value="ECO:0007669"/>
    <property type="project" value="InterPro"/>
</dbReference>
<dbReference type="GO" id="GO:0032797">
    <property type="term" value="C:SMN complex"/>
    <property type="evidence" value="ECO:0007669"/>
    <property type="project" value="TreeGrafter"/>
</dbReference>
<dbReference type="CDD" id="cd11676">
    <property type="entry name" value="Gemin6"/>
    <property type="match status" value="1"/>
</dbReference>
<protein>
    <recommendedName>
        <fullName evidence="5">Gem-associated protein 6</fullName>
    </recommendedName>
</protein>
<dbReference type="Proteomes" id="UP000821866">
    <property type="component" value="Chromosome 4"/>
</dbReference>
<dbReference type="GO" id="GO:0000245">
    <property type="term" value="P:spliceosomal complex assembly"/>
    <property type="evidence" value="ECO:0007669"/>
    <property type="project" value="InterPro"/>
</dbReference>
<evidence type="ECO:0000259" key="2">
    <source>
        <dbReference type="PROSITE" id="PS52002"/>
    </source>
</evidence>
<dbReference type="PANTHER" id="PTHR14710">
    <property type="entry name" value="GEM-ASSOCIATED PROTEIN 6"/>
    <property type="match status" value="1"/>
</dbReference>
<evidence type="ECO:0000313" key="4">
    <source>
        <dbReference type="Proteomes" id="UP000821866"/>
    </source>
</evidence>
<comment type="caution">
    <text evidence="3">The sequence shown here is derived from an EMBL/GenBank/DDBJ whole genome shotgun (WGS) entry which is preliminary data.</text>
</comment>
<dbReference type="OrthoDB" id="77463at2759"/>
<evidence type="ECO:0008006" key="5">
    <source>
        <dbReference type="Google" id="ProtNLM"/>
    </source>
</evidence>
<accession>A0A9J6DY64</accession>
<dbReference type="VEuPathDB" id="VectorBase:LOC119167029"/>
<dbReference type="InterPro" id="IPR047575">
    <property type="entry name" value="Sm"/>
</dbReference>
<sequence>MATETGVGSKHTSDTLPNDNPLLLMSYVHKLVRVETTEGDVLAGYVKTVDPISKSVVLVLFEDGKAKVLHVIMGHAVKSVTVVTDASPAEKEQIETLFMLTQKELSAEELRQRIEKVRSWMCVNRIPIAEATKEPGTLVIAGSVRLLPPYGPDDLQCTNSLVLGKIRGNDLADAFRRRVVDEPLRTDKVVGCSVVMTMM</sequence>
<dbReference type="PANTHER" id="PTHR14710:SF2">
    <property type="entry name" value="GEM-ASSOCIATED PROTEIN 6"/>
    <property type="match status" value="1"/>
</dbReference>
<dbReference type="PROSITE" id="PS52001">
    <property type="entry name" value="AD"/>
    <property type="match status" value="1"/>
</dbReference>
<dbReference type="Pfam" id="PF06372">
    <property type="entry name" value="Gemin6"/>
    <property type="match status" value="1"/>
</dbReference>
<dbReference type="InterPro" id="IPR047574">
    <property type="entry name" value="AD"/>
</dbReference>
<dbReference type="InterPro" id="IPR009422">
    <property type="entry name" value="Gemin6"/>
</dbReference>
<keyword evidence="4" id="KW-1185">Reference proteome</keyword>
<reference evidence="3" key="1">
    <citation type="journal article" date="2020" name="Cell">
        <title>Large-Scale Comparative Analyses of Tick Genomes Elucidate Their Genetic Diversity and Vector Capacities.</title>
        <authorList>
            <consortium name="Tick Genome and Microbiome Consortium (TIGMIC)"/>
            <person name="Jia N."/>
            <person name="Wang J."/>
            <person name="Shi W."/>
            <person name="Du L."/>
            <person name="Sun Y."/>
            <person name="Zhan W."/>
            <person name="Jiang J.F."/>
            <person name="Wang Q."/>
            <person name="Zhang B."/>
            <person name="Ji P."/>
            <person name="Bell-Sakyi L."/>
            <person name="Cui X.M."/>
            <person name="Yuan T.T."/>
            <person name="Jiang B.G."/>
            <person name="Yang W.F."/>
            <person name="Lam T.T."/>
            <person name="Chang Q.C."/>
            <person name="Ding S.J."/>
            <person name="Wang X.J."/>
            <person name="Zhu J.G."/>
            <person name="Ruan X.D."/>
            <person name="Zhao L."/>
            <person name="Wei J.T."/>
            <person name="Ye R.Z."/>
            <person name="Que T.C."/>
            <person name="Du C.H."/>
            <person name="Zhou Y.H."/>
            <person name="Cheng J.X."/>
            <person name="Dai P.F."/>
            <person name="Guo W.B."/>
            <person name="Han X.H."/>
            <person name="Huang E.J."/>
            <person name="Li L.F."/>
            <person name="Wei W."/>
            <person name="Gao Y.C."/>
            <person name="Liu J.Z."/>
            <person name="Shao H.Z."/>
            <person name="Wang X."/>
            <person name="Wang C.C."/>
            <person name="Yang T.C."/>
            <person name="Huo Q.B."/>
            <person name="Li W."/>
            <person name="Chen H.Y."/>
            <person name="Chen S.E."/>
            <person name="Zhou L.G."/>
            <person name="Ni X.B."/>
            <person name="Tian J.H."/>
            <person name="Sheng Y."/>
            <person name="Liu T."/>
            <person name="Pan Y.S."/>
            <person name="Xia L.Y."/>
            <person name="Li J."/>
            <person name="Zhao F."/>
            <person name="Cao W.C."/>
        </authorList>
    </citation>
    <scope>NUCLEOTIDE SEQUENCE</scope>
    <source>
        <strain evidence="3">Rmic-2018</strain>
    </source>
</reference>
<organism evidence="3 4">
    <name type="scientific">Rhipicephalus microplus</name>
    <name type="common">Cattle tick</name>
    <name type="synonym">Boophilus microplus</name>
    <dbReference type="NCBI Taxonomy" id="6941"/>
    <lineage>
        <taxon>Eukaryota</taxon>
        <taxon>Metazoa</taxon>
        <taxon>Ecdysozoa</taxon>
        <taxon>Arthropoda</taxon>
        <taxon>Chelicerata</taxon>
        <taxon>Arachnida</taxon>
        <taxon>Acari</taxon>
        <taxon>Parasitiformes</taxon>
        <taxon>Ixodida</taxon>
        <taxon>Ixodoidea</taxon>
        <taxon>Ixodidae</taxon>
        <taxon>Rhipicephalinae</taxon>
        <taxon>Rhipicephalus</taxon>
        <taxon>Boophilus</taxon>
    </lineage>
</organism>
<dbReference type="Gene3D" id="2.30.30.100">
    <property type="match status" value="1"/>
</dbReference>
<feature type="domain" description="Sm" evidence="2">
    <location>
        <begin position="19"/>
        <end position="86"/>
    </location>
</feature>
<dbReference type="GO" id="GO:0000387">
    <property type="term" value="P:spliceosomal snRNP assembly"/>
    <property type="evidence" value="ECO:0007669"/>
    <property type="project" value="TreeGrafter"/>
</dbReference>
<proteinExistence type="predicted"/>
<evidence type="ECO:0000259" key="1">
    <source>
        <dbReference type="PROSITE" id="PS52001"/>
    </source>
</evidence>
<reference evidence="3" key="2">
    <citation type="submission" date="2021-09" db="EMBL/GenBank/DDBJ databases">
        <authorList>
            <person name="Jia N."/>
            <person name="Wang J."/>
            <person name="Shi W."/>
            <person name="Du L."/>
            <person name="Sun Y."/>
            <person name="Zhan W."/>
            <person name="Jiang J."/>
            <person name="Wang Q."/>
            <person name="Zhang B."/>
            <person name="Ji P."/>
            <person name="Sakyi L.B."/>
            <person name="Cui X."/>
            <person name="Yuan T."/>
            <person name="Jiang B."/>
            <person name="Yang W."/>
            <person name="Lam T.T.-Y."/>
            <person name="Chang Q."/>
            <person name="Ding S."/>
            <person name="Wang X."/>
            <person name="Zhu J."/>
            <person name="Ruan X."/>
            <person name="Zhao L."/>
            <person name="Wei J."/>
            <person name="Que T."/>
            <person name="Du C."/>
            <person name="Cheng J."/>
            <person name="Dai P."/>
            <person name="Han X."/>
            <person name="Huang E."/>
            <person name="Gao Y."/>
            <person name="Liu J."/>
            <person name="Shao H."/>
            <person name="Ye R."/>
            <person name="Li L."/>
            <person name="Wei W."/>
            <person name="Wang X."/>
            <person name="Wang C."/>
            <person name="Huo Q."/>
            <person name="Li W."/>
            <person name="Guo W."/>
            <person name="Chen H."/>
            <person name="Chen S."/>
            <person name="Zhou L."/>
            <person name="Zhou L."/>
            <person name="Ni X."/>
            <person name="Tian J."/>
            <person name="Zhou Y."/>
            <person name="Sheng Y."/>
            <person name="Liu T."/>
            <person name="Pan Y."/>
            <person name="Xia L."/>
            <person name="Li J."/>
            <person name="Zhao F."/>
            <person name="Cao W."/>
        </authorList>
    </citation>
    <scope>NUCLEOTIDE SEQUENCE</scope>
    <source>
        <strain evidence="3">Rmic-2018</strain>
        <tissue evidence="3">Larvae</tissue>
    </source>
</reference>
<dbReference type="InterPro" id="IPR046857">
    <property type="entry name" value="Gemin6_Sm-like_dom"/>
</dbReference>
<dbReference type="OMA" id="MYINVEE"/>
<feature type="domain" description="AD" evidence="1">
    <location>
        <begin position="81"/>
        <end position="180"/>
    </location>
</feature>
<dbReference type="GO" id="GO:0003723">
    <property type="term" value="F:RNA binding"/>
    <property type="evidence" value="ECO:0007669"/>
    <property type="project" value="InterPro"/>
</dbReference>
<gene>
    <name evidence="3" type="ORF">HPB51_002022</name>
</gene>
<dbReference type="PROSITE" id="PS52002">
    <property type="entry name" value="SM"/>
    <property type="match status" value="1"/>
</dbReference>
<evidence type="ECO:0000313" key="3">
    <source>
        <dbReference type="EMBL" id="KAH8027077.1"/>
    </source>
</evidence>
<dbReference type="AlphaFoldDB" id="A0A9J6DY64"/>